<feature type="chain" id="PRO_5039622416" evidence="1">
    <location>
        <begin position="23"/>
        <end position="195"/>
    </location>
</feature>
<dbReference type="AlphaFoldDB" id="A0A9D2J0S0"/>
<dbReference type="InterPro" id="IPR021958">
    <property type="entry name" value="DUF3575"/>
</dbReference>
<organism evidence="2 3">
    <name type="scientific">Candidatus Bacteroides merdigallinarum</name>
    <dbReference type="NCBI Taxonomy" id="2838473"/>
    <lineage>
        <taxon>Bacteria</taxon>
        <taxon>Pseudomonadati</taxon>
        <taxon>Bacteroidota</taxon>
        <taxon>Bacteroidia</taxon>
        <taxon>Bacteroidales</taxon>
        <taxon>Bacteroidaceae</taxon>
        <taxon>Bacteroides</taxon>
    </lineage>
</organism>
<keyword evidence="1" id="KW-0732">Signal</keyword>
<dbReference type="InterPro" id="IPR036709">
    <property type="entry name" value="Autotransporte_beta_dom_sf"/>
</dbReference>
<accession>A0A9D2J0S0</accession>
<protein>
    <submittedName>
        <fullName evidence="2">DUF3575 domain-containing protein</fullName>
    </submittedName>
</protein>
<feature type="signal peptide" evidence="1">
    <location>
        <begin position="1"/>
        <end position="22"/>
    </location>
</feature>
<comment type="caution">
    <text evidence="2">The sequence shown here is derived from an EMBL/GenBank/DDBJ whole genome shotgun (WGS) entry which is preliminary data.</text>
</comment>
<evidence type="ECO:0000256" key="1">
    <source>
        <dbReference type="SAM" id="SignalP"/>
    </source>
</evidence>
<dbReference type="Pfam" id="PF12099">
    <property type="entry name" value="DUF3575"/>
    <property type="match status" value="1"/>
</dbReference>
<gene>
    <name evidence="2" type="ORF">H9814_02195</name>
</gene>
<proteinExistence type="predicted"/>
<reference evidence="2" key="2">
    <citation type="submission" date="2021-04" db="EMBL/GenBank/DDBJ databases">
        <authorList>
            <person name="Gilroy R."/>
        </authorList>
    </citation>
    <scope>NUCLEOTIDE SEQUENCE</scope>
    <source>
        <strain evidence="2">ChiHjej9B8-1298</strain>
    </source>
</reference>
<evidence type="ECO:0000313" key="2">
    <source>
        <dbReference type="EMBL" id="HIZ32346.1"/>
    </source>
</evidence>
<dbReference type="Gene3D" id="2.40.128.130">
    <property type="entry name" value="Autotransporter beta-domain"/>
    <property type="match status" value="1"/>
</dbReference>
<dbReference type="Proteomes" id="UP000824028">
    <property type="component" value="Unassembled WGS sequence"/>
</dbReference>
<dbReference type="EMBL" id="DXBX01000018">
    <property type="protein sequence ID" value="HIZ32346.1"/>
    <property type="molecule type" value="Genomic_DNA"/>
</dbReference>
<name>A0A9D2J0S0_9BACE</name>
<evidence type="ECO:0000313" key="3">
    <source>
        <dbReference type="Proteomes" id="UP000824028"/>
    </source>
</evidence>
<dbReference type="SUPFAM" id="SSF103515">
    <property type="entry name" value="Autotransporter"/>
    <property type="match status" value="1"/>
</dbReference>
<reference evidence="2" key="1">
    <citation type="journal article" date="2021" name="PeerJ">
        <title>Extensive microbial diversity within the chicken gut microbiome revealed by metagenomics and culture.</title>
        <authorList>
            <person name="Gilroy R."/>
            <person name="Ravi A."/>
            <person name="Getino M."/>
            <person name="Pursley I."/>
            <person name="Horton D.L."/>
            <person name="Alikhan N.F."/>
            <person name="Baker D."/>
            <person name="Gharbi K."/>
            <person name="Hall N."/>
            <person name="Watson M."/>
            <person name="Adriaenssens E.M."/>
            <person name="Foster-Nyarko E."/>
            <person name="Jarju S."/>
            <person name="Secka A."/>
            <person name="Antonio M."/>
            <person name="Oren A."/>
            <person name="Chaudhuri R.R."/>
            <person name="La Ragione R."/>
            <person name="Hildebrand F."/>
            <person name="Pallen M.J."/>
        </authorList>
    </citation>
    <scope>NUCLEOTIDE SEQUENCE</scope>
    <source>
        <strain evidence="2">ChiHjej9B8-1298</strain>
    </source>
</reference>
<sequence>MRIKFVYILIVVLLLPKLSASAQKVALKTNVLYDAMANVNVGMELGLAPQWSLDVSGDFNAWTFSHGRRWKHWFVQPEARYWLCDRFAGHFFGLHTHVGQYNVGGLKNSISFLGTDFSKLSDYRYQGWMGGVGVAYGYAWILGRHWNLEAEIGFGYVYSRYDRFRCAGCGERVEVDKPHHYVGPTKAAINLVYIF</sequence>